<dbReference type="InterPro" id="IPR052516">
    <property type="entry name" value="N-heterocyclic_Hydroxylase"/>
</dbReference>
<evidence type="ECO:0000313" key="5">
    <source>
        <dbReference type="Proteomes" id="UP000033187"/>
    </source>
</evidence>
<organism evidence="4 5">
    <name type="scientific">Candidatus Filomicrobium marinum</name>
    <dbReference type="NCBI Taxonomy" id="1608628"/>
    <lineage>
        <taxon>Bacteria</taxon>
        <taxon>Pseudomonadati</taxon>
        <taxon>Pseudomonadota</taxon>
        <taxon>Alphaproteobacteria</taxon>
        <taxon>Hyphomicrobiales</taxon>
        <taxon>Hyphomicrobiaceae</taxon>
        <taxon>Filomicrobium</taxon>
    </lineage>
</organism>
<dbReference type="InterPro" id="IPR037165">
    <property type="entry name" value="AldOxase/xan_DH_Mopterin-bd_sf"/>
</dbReference>
<dbReference type="InterPro" id="IPR000674">
    <property type="entry name" value="Ald_Oxase/Xan_DH_a/b"/>
</dbReference>
<feature type="region of interest" description="Disordered" evidence="1">
    <location>
        <begin position="182"/>
        <end position="211"/>
    </location>
</feature>
<dbReference type="PANTHER" id="PTHR47495">
    <property type="entry name" value="ALDEHYDE DEHYDROGENASE"/>
    <property type="match status" value="1"/>
</dbReference>
<evidence type="ECO:0000256" key="1">
    <source>
        <dbReference type="SAM" id="MobiDB-lite"/>
    </source>
</evidence>
<dbReference type="SMART" id="SM01008">
    <property type="entry name" value="Ald_Xan_dh_C"/>
    <property type="match status" value="1"/>
</dbReference>
<keyword evidence="5" id="KW-1185">Reference proteome</keyword>
<dbReference type="InterPro" id="IPR008274">
    <property type="entry name" value="AldOxase/xan_DH_MoCoBD1"/>
</dbReference>
<dbReference type="AlphaFoldDB" id="A0A0D6JFJ3"/>
<dbReference type="EMBL" id="LN829119">
    <property type="protein sequence ID" value="CPR18867.1"/>
    <property type="molecule type" value="Genomic_DNA"/>
</dbReference>
<feature type="transmembrane region" description="Helical" evidence="2">
    <location>
        <begin position="12"/>
        <end position="30"/>
    </location>
</feature>
<proteinExistence type="predicted"/>
<dbReference type="Gene3D" id="3.90.1170.50">
    <property type="entry name" value="Aldehyde oxidase/xanthine dehydrogenase, a/b hammerhead"/>
    <property type="match status" value="1"/>
</dbReference>
<dbReference type="Pfam" id="PF02738">
    <property type="entry name" value="MoCoBD_1"/>
    <property type="match status" value="1"/>
</dbReference>
<name>A0A0D6JFJ3_9HYPH</name>
<accession>A0A0D6JFJ3</accession>
<reference evidence="5" key="1">
    <citation type="submission" date="2015-02" db="EMBL/GenBank/DDBJ databases">
        <authorList>
            <person name="Chooi Y.-H."/>
        </authorList>
    </citation>
    <scope>NUCLEOTIDE SEQUENCE [LARGE SCALE GENOMIC DNA]</scope>
    <source>
        <strain evidence="5">strain Y</strain>
    </source>
</reference>
<feature type="domain" description="Aldehyde oxidase/xanthine dehydrogenase a/b hammerhead" evidence="3">
    <location>
        <begin position="219"/>
        <end position="297"/>
    </location>
</feature>
<dbReference type="RefSeq" id="WP_046478017.1">
    <property type="nucleotide sequence ID" value="NZ_LN829118.1"/>
</dbReference>
<keyword evidence="2" id="KW-1133">Transmembrane helix</keyword>
<dbReference type="Pfam" id="PF20256">
    <property type="entry name" value="MoCoBD_2"/>
    <property type="match status" value="2"/>
</dbReference>
<dbReference type="PROSITE" id="PS51318">
    <property type="entry name" value="TAT"/>
    <property type="match status" value="1"/>
</dbReference>
<dbReference type="GO" id="GO:0016491">
    <property type="term" value="F:oxidoreductase activity"/>
    <property type="evidence" value="ECO:0007669"/>
    <property type="project" value="InterPro"/>
</dbReference>
<keyword evidence="2" id="KW-0812">Transmembrane</keyword>
<evidence type="ECO:0000313" key="4">
    <source>
        <dbReference type="EMBL" id="CPR18867.1"/>
    </source>
</evidence>
<dbReference type="SUPFAM" id="SSF56003">
    <property type="entry name" value="Molybdenum cofactor-binding domain"/>
    <property type="match status" value="2"/>
</dbReference>
<dbReference type="PIRSF" id="PIRSF036389">
    <property type="entry name" value="IOR_B"/>
    <property type="match status" value="1"/>
</dbReference>
<protein>
    <submittedName>
        <fullName evidence="4">Oxidoreductase</fullName>
    </submittedName>
</protein>
<evidence type="ECO:0000259" key="3">
    <source>
        <dbReference type="SMART" id="SM01008"/>
    </source>
</evidence>
<sequence length="730" mass="78171">MLKSVIEADRRTVLRGAAATGAGLVLAMVLPMRARAQSGAAAVIKGGATDTAFAPNAFVRVAPDSTVTVLVKHIEFGQGPLTGLTTLVAEEMDADWSQMRGELAPANTALYKNLAFGIQGTGGSTAMANSYEQMRKAGAAARAMLVAAAAETWQVPAEEITIEAGIISHKVSNKTGKFGDFADAASKRSPPAEPSLKSPSDFKLIGTDRPKLDTQDKATGKAVFTMDATRPDMLTVVIARPPLFGAKVKSVDDTDARKIKGVVDVKKIPQGVAVYAKGFWPAKTARDVLKIEWDETGAETRSTDEIVADYKKKAATVGRVVRKEGDAEKALPENAKTLQAEYVFPFLSQAPMEPLDFLIEADASGGEAWAGTQMQTVDQAVAAQILGCRPEELKLNTMMAGGSFGRRATPNADVASEAAEAAKALGRKKPIKLVFTREDDLHAGYYRPLYVHRLKGAVDQAGNIALWDQVIVGQSIIEGTPFAAQMKDGIDPTVAEGSEDIPYQIGNLRISTHQTKLAIPPLWWRSVGHTHNAYVVETFLDELLAMANKDPVEGRLELIGEKNPRHAGVLRAVAELAGWGAAVPEGRARGVALHKSFNTYVAQVAEVSVGKDKLPRVHKVWCAVDCGVAVNPNVIRAQMEGGIGYGLGHTLYAEITLDKGRVVQTNFDTYRSLRINEMPDVEVTIIKSDEAPTGVGEPGTPPISPAVANAWRKLTGTPVRHLPFTRHVQS</sequence>
<gene>
    <name evidence="4" type="ORF">YBN1229_v1_1900</name>
</gene>
<dbReference type="InterPro" id="IPR046867">
    <property type="entry name" value="AldOxase/xan_DH_MoCoBD2"/>
</dbReference>
<dbReference type="Proteomes" id="UP000033187">
    <property type="component" value="Chromosome 1"/>
</dbReference>
<dbReference type="InterPro" id="IPR012368">
    <property type="entry name" value="OxRdtase_Mopterin-bd_su_IorB"/>
</dbReference>
<dbReference type="KEGG" id="fil:BN1229_v1_1897"/>
<dbReference type="Gene3D" id="3.30.365.10">
    <property type="entry name" value="Aldehyde oxidase/xanthine dehydrogenase, molybdopterin binding domain"/>
    <property type="match status" value="4"/>
</dbReference>
<dbReference type="InterPro" id="IPR006311">
    <property type="entry name" value="TAT_signal"/>
</dbReference>
<evidence type="ECO:0000256" key="2">
    <source>
        <dbReference type="SAM" id="Phobius"/>
    </source>
</evidence>
<dbReference type="KEGG" id="fiy:BN1229_v1_1900"/>
<dbReference type="PANTHER" id="PTHR47495:SF2">
    <property type="entry name" value="ALDEHYDE DEHYDROGENASE"/>
    <property type="match status" value="1"/>
</dbReference>
<keyword evidence="2" id="KW-0472">Membrane</keyword>